<feature type="non-terminal residue" evidence="1">
    <location>
        <position position="1"/>
    </location>
</feature>
<dbReference type="Proteomes" id="UP000053989">
    <property type="component" value="Unassembled WGS sequence"/>
</dbReference>
<dbReference type="InParanoid" id="A0A0C3A4R6"/>
<keyword evidence="2" id="KW-1185">Reference proteome</keyword>
<reference evidence="2" key="2">
    <citation type="submission" date="2015-01" db="EMBL/GenBank/DDBJ databases">
        <title>Evolutionary Origins and Diversification of the Mycorrhizal Mutualists.</title>
        <authorList>
            <consortium name="DOE Joint Genome Institute"/>
            <consortium name="Mycorrhizal Genomics Consortium"/>
            <person name="Kohler A."/>
            <person name="Kuo A."/>
            <person name="Nagy L.G."/>
            <person name="Floudas D."/>
            <person name="Copeland A."/>
            <person name="Barry K.W."/>
            <person name="Cichocki N."/>
            <person name="Veneault-Fourrey C."/>
            <person name="LaButti K."/>
            <person name="Lindquist E.A."/>
            <person name="Lipzen A."/>
            <person name="Lundell T."/>
            <person name="Morin E."/>
            <person name="Murat C."/>
            <person name="Riley R."/>
            <person name="Ohm R."/>
            <person name="Sun H."/>
            <person name="Tunlid A."/>
            <person name="Henrissat B."/>
            <person name="Grigoriev I.V."/>
            <person name="Hibbett D.S."/>
            <person name="Martin F."/>
        </authorList>
    </citation>
    <scope>NUCLEOTIDE SEQUENCE [LARGE SCALE GENOMIC DNA]</scope>
    <source>
        <strain evidence="2">Foug A</strain>
    </source>
</reference>
<dbReference type="EMBL" id="KN822070">
    <property type="protein sequence ID" value="KIM59692.1"/>
    <property type="molecule type" value="Genomic_DNA"/>
</dbReference>
<dbReference type="AlphaFoldDB" id="A0A0C3A4R6"/>
<organism evidence="1 2">
    <name type="scientific">Scleroderma citrinum Foug A</name>
    <dbReference type="NCBI Taxonomy" id="1036808"/>
    <lineage>
        <taxon>Eukaryota</taxon>
        <taxon>Fungi</taxon>
        <taxon>Dikarya</taxon>
        <taxon>Basidiomycota</taxon>
        <taxon>Agaricomycotina</taxon>
        <taxon>Agaricomycetes</taxon>
        <taxon>Agaricomycetidae</taxon>
        <taxon>Boletales</taxon>
        <taxon>Sclerodermatineae</taxon>
        <taxon>Sclerodermataceae</taxon>
        <taxon>Scleroderma</taxon>
    </lineage>
</organism>
<dbReference type="OrthoDB" id="6017046at2759"/>
<name>A0A0C3A4R6_9AGAM</name>
<reference evidence="1 2" key="1">
    <citation type="submission" date="2014-04" db="EMBL/GenBank/DDBJ databases">
        <authorList>
            <consortium name="DOE Joint Genome Institute"/>
            <person name="Kuo A."/>
            <person name="Kohler A."/>
            <person name="Nagy L.G."/>
            <person name="Floudas D."/>
            <person name="Copeland A."/>
            <person name="Barry K.W."/>
            <person name="Cichocki N."/>
            <person name="Veneault-Fourrey C."/>
            <person name="LaButti K."/>
            <person name="Lindquist E.A."/>
            <person name="Lipzen A."/>
            <person name="Lundell T."/>
            <person name="Morin E."/>
            <person name="Murat C."/>
            <person name="Sun H."/>
            <person name="Tunlid A."/>
            <person name="Henrissat B."/>
            <person name="Grigoriev I.V."/>
            <person name="Hibbett D.S."/>
            <person name="Martin F."/>
            <person name="Nordberg H.P."/>
            <person name="Cantor M.N."/>
            <person name="Hua S.X."/>
        </authorList>
    </citation>
    <scope>NUCLEOTIDE SEQUENCE [LARGE SCALE GENOMIC DNA]</scope>
    <source>
        <strain evidence="1 2">Foug A</strain>
    </source>
</reference>
<dbReference type="STRING" id="1036808.A0A0C3A4R6"/>
<dbReference type="HOGENOM" id="CLU_1297166_0_0_1"/>
<evidence type="ECO:0000313" key="2">
    <source>
        <dbReference type="Proteomes" id="UP000053989"/>
    </source>
</evidence>
<proteinExistence type="predicted"/>
<gene>
    <name evidence="1" type="ORF">SCLCIDRAFT_125703</name>
</gene>
<protein>
    <submittedName>
        <fullName evidence="1">Uncharacterized protein</fullName>
    </submittedName>
</protein>
<accession>A0A0C3A4R6</accession>
<sequence>LLDRDKLWQVLHDHFDAKFNARFVGSKARLNRVPLISFGPWHQFHTDGHEKLSHQALGMGEDASFPIYAFKDQFSSFVPYMHVLPDVWHARTIGHVFLDLVEIFVCVPLQLMTDKGSEVGEMGNCQEILWYVLRFFAYLDECSHLMYYTVCMPLPISQLMLGHPMLWFRASITLPLKGFGDGNDQEKVIVSVKQFSLGKPLGFTTALIQSTHK</sequence>
<evidence type="ECO:0000313" key="1">
    <source>
        <dbReference type="EMBL" id="KIM59692.1"/>
    </source>
</evidence>